<sequence>MVAFQREFFPPPPALLMPAVGLDISDRSIKFVELVRFRHGLRLGRFGTRVVPDGVIEEGKVKNPQKFSALLVELKRAEHFDFIRASLPEEQVYTFMVRVPKDAAGDINSAVEFQLEEYVPIPVADTVFSWNIANEHSNVLDIQVSATSRDLVKDYTTAFVSAGLVLKSLELETSALARAVLPHGNKGIHMLVDFGHMRTGIAIISNGLPVFTSTTDIGGYNLTSVIAKNFKIPFDEAEHLKKTYGLQRGTDKPEIFALLLNELSILRDEINKHYIYWHTHGTGKDFHEQSRIEKIILSGGDANIKGLVGYLSSSMQIDVELANAWINVTDMENYVPEITFNDSLSFAPAVGLALVDYF</sequence>
<dbReference type="PANTHER" id="PTHR32432">
    <property type="entry name" value="CELL DIVISION PROTEIN FTSA-RELATED"/>
    <property type="match status" value="1"/>
</dbReference>
<dbReference type="Gene3D" id="3.30.1490.300">
    <property type="match status" value="1"/>
</dbReference>
<dbReference type="Pfam" id="PF11104">
    <property type="entry name" value="PilM_2"/>
    <property type="match status" value="1"/>
</dbReference>
<dbReference type="EMBL" id="MFVN01000023">
    <property type="protein sequence ID" value="OGI96994.1"/>
    <property type="molecule type" value="Genomic_DNA"/>
</dbReference>
<evidence type="ECO:0000313" key="2">
    <source>
        <dbReference type="Proteomes" id="UP000177195"/>
    </source>
</evidence>
<name>A0A1F6XS99_9BACT</name>
<proteinExistence type="predicted"/>
<gene>
    <name evidence="1" type="ORF">A3I25_00815</name>
</gene>
<dbReference type="Proteomes" id="UP000177195">
    <property type="component" value="Unassembled WGS sequence"/>
</dbReference>
<dbReference type="PANTHER" id="PTHR32432:SF3">
    <property type="entry name" value="ETHANOLAMINE UTILIZATION PROTEIN EUTJ"/>
    <property type="match status" value="1"/>
</dbReference>
<protein>
    <recommendedName>
        <fullName evidence="3">SHS2 domain-containing protein</fullName>
    </recommendedName>
</protein>
<dbReference type="InterPro" id="IPR043129">
    <property type="entry name" value="ATPase_NBD"/>
</dbReference>
<dbReference type="InterPro" id="IPR050696">
    <property type="entry name" value="FtsA/MreB"/>
</dbReference>
<reference evidence="1 2" key="1">
    <citation type="journal article" date="2016" name="Nat. Commun.">
        <title>Thousands of microbial genomes shed light on interconnected biogeochemical processes in an aquifer system.</title>
        <authorList>
            <person name="Anantharaman K."/>
            <person name="Brown C.T."/>
            <person name="Hug L.A."/>
            <person name="Sharon I."/>
            <person name="Castelle C.J."/>
            <person name="Probst A.J."/>
            <person name="Thomas B.C."/>
            <person name="Singh A."/>
            <person name="Wilkins M.J."/>
            <person name="Karaoz U."/>
            <person name="Brodie E.L."/>
            <person name="Williams K.H."/>
            <person name="Hubbard S.S."/>
            <person name="Banfield J.F."/>
        </authorList>
    </citation>
    <scope>NUCLEOTIDE SEQUENCE [LARGE SCALE GENOMIC DNA]</scope>
</reference>
<dbReference type="PIRSF" id="PIRSF019169">
    <property type="entry name" value="PilM"/>
    <property type="match status" value="1"/>
</dbReference>
<comment type="caution">
    <text evidence="1">The sequence shown here is derived from an EMBL/GenBank/DDBJ whole genome shotgun (WGS) entry which is preliminary data.</text>
</comment>
<organism evidence="1 2">
    <name type="scientific">Candidatus Nomurabacteria bacterium RIFCSPLOWO2_02_FULL_42_17</name>
    <dbReference type="NCBI Taxonomy" id="1801789"/>
    <lineage>
        <taxon>Bacteria</taxon>
        <taxon>Candidatus Nomuraibacteriota</taxon>
    </lineage>
</organism>
<evidence type="ECO:0000313" key="1">
    <source>
        <dbReference type="EMBL" id="OGI96994.1"/>
    </source>
</evidence>
<dbReference type="Gene3D" id="3.30.420.40">
    <property type="match status" value="2"/>
</dbReference>
<evidence type="ECO:0008006" key="3">
    <source>
        <dbReference type="Google" id="ProtNLM"/>
    </source>
</evidence>
<dbReference type="CDD" id="cd24049">
    <property type="entry name" value="ASKHA_NBD_PilM"/>
    <property type="match status" value="1"/>
</dbReference>
<dbReference type="InterPro" id="IPR005883">
    <property type="entry name" value="PilM"/>
</dbReference>
<dbReference type="AlphaFoldDB" id="A0A1F6XS99"/>
<dbReference type="SUPFAM" id="SSF53067">
    <property type="entry name" value="Actin-like ATPase domain"/>
    <property type="match status" value="2"/>
</dbReference>
<accession>A0A1F6XS99</accession>